<dbReference type="NCBIfam" id="TIGR03042">
    <property type="entry name" value="PS_II_psbQ_bact"/>
    <property type="match status" value="1"/>
</dbReference>
<sequence length="159" mass="18234">MFFYSTQNIWDMKRYRSLLACILALVTTFVVGCSSPKVEIPKTYTEIQIQQIQKHNTDILALRDRFTTELPRYISARNWVQVDTFVHGPLGSLLQEMNYITKNLLPDAQPKARKLSREVFEHLVEVTKAAENRDPVKAASGYEEALKDLDSFLSLVPQA</sequence>
<evidence type="ECO:0000256" key="1">
    <source>
        <dbReference type="ARBA" id="ARBA00004370"/>
    </source>
</evidence>
<organism evidence="4 5">
    <name type="scientific">Planktothrix tepida PCC 9214</name>
    <dbReference type="NCBI Taxonomy" id="671072"/>
    <lineage>
        <taxon>Bacteria</taxon>
        <taxon>Bacillati</taxon>
        <taxon>Cyanobacteriota</taxon>
        <taxon>Cyanophyceae</taxon>
        <taxon>Oscillatoriophycideae</taxon>
        <taxon>Oscillatoriales</taxon>
        <taxon>Microcoleaceae</taxon>
        <taxon>Planktothrix</taxon>
    </lineage>
</organism>
<dbReference type="STRING" id="671072.PL9214500238"/>
<keyword evidence="5" id="KW-1185">Reference proteome</keyword>
<evidence type="ECO:0000313" key="4">
    <source>
        <dbReference type="EMBL" id="CUR32991.1"/>
    </source>
</evidence>
<comment type="subcellular location">
    <subcellularLocation>
        <location evidence="1">Membrane</location>
    </subcellularLocation>
</comment>
<evidence type="ECO:0000256" key="3">
    <source>
        <dbReference type="ARBA" id="ARBA00023136"/>
    </source>
</evidence>
<dbReference type="AlphaFoldDB" id="A0A1J1LKH0"/>
<dbReference type="RefSeq" id="WP_245824260.1">
    <property type="nucleotide sequence ID" value="NZ_LN889802.1"/>
</dbReference>
<dbReference type="GO" id="GO:0015979">
    <property type="term" value="P:photosynthesis"/>
    <property type="evidence" value="ECO:0007669"/>
    <property type="project" value="InterPro"/>
</dbReference>
<dbReference type="InterPro" id="IPR023222">
    <property type="entry name" value="PsbQ-like_dom_sf"/>
</dbReference>
<dbReference type="GO" id="GO:0009654">
    <property type="term" value="C:photosystem II oxygen evolving complex"/>
    <property type="evidence" value="ECO:0007669"/>
    <property type="project" value="InterPro"/>
</dbReference>
<dbReference type="Gene3D" id="1.20.120.290">
    <property type="entry name" value="Oxygen-evolving enhancer protein 3 (PsbQ), four-helix up-down bundle"/>
    <property type="match status" value="1"/>
</dbReference>
<evidence type="ECO:0000313" key="5">
    <source>
        <dbReference type="Proteomes" id="UP000184315"/>
    </source>
</evidence>
<dbReference type="InterPro" id="IPR008797">
    <property type="entry name" value="PSII_PsbQ"/>
</dbReference>
<protein>
    <recommendedName>
        <fullName evidence="6">Photosystem II protein PsbQ</fullName>
    </recommendedName>
</protein>
<dbReference type="EMBL" id="CZDF01000156">
    <property type="protein sequence ID" value="CUR32991.1"/>
    <property type="molecule type" value="Genomic_DNA"/>
</dbReference>
<dbReference type="Pfam" id="PF05757">
    <property type="entry name" value="PsbQ"/>
    <property type="match status" value="1"/>
</dbReference>
<gene>
    <name evidence="4" type="ORF">PL9214500238</name>
</gene>
<keyword evidence="3" id="KW-0472">Membrane</keyword>
<dbReference type="GO" id="GO:0019898">
    <property type="term" value="C:extrinsic component of membrane"/>
    <property type="evidence" value="ECO:0007669"/>
    <property type="project" value="InterPro"/>
</dbReference>
<dbReference type="InterPro" id="IPR017487">
    <property type="entry name" value="PSII_PsbQ_cyanobac"/>
</dbReference>
<name>A0A1J1LKH0_9CYAN</name>
<dbReference type="SUPFAM" id="SSF101112">
    <property type="entry name" value="Oxygen-evolving enhancer protein 3"/>
    <property type="match status" value="1"/>
</dbReference>
<dbReference type="GO" id="GO:0005509">
    <property type="term" value="F:calcium ion binding"/>
    <property type="evidence" value="ECO:0007669"/>
    <property type="project" value="InterPro"/>
</dbReference>
<dbReference type="Proteomes" id="UP000184315">
    <property type="component" value="Unassembled WGS sequence"/>
</dbReference>
<proteinExistence type="predicted"/>
<accession>A0A1J1LKH0</accession>
<reference evidence="5" key="1">
    <citation type="submission" date="2015-10" db="EMBL/GenBank/DDBJ databases">
        <authorList>
            <person name="Regsiter A."/>
            <person name="william w."/>
        </authorList>
    </citation>
    <scope>NUCLEOTIDE SEQUENCE [LARGE SCALE GENOMIC DNA]</scope>
</reference>
<keyword evidence="2" id="KW-0793">Thylakoid</keyword>
<evidence type="ECO:0008006" key="6">
    <source>
        <dbReference type="Google" id="ProtNLM"/>
    </source>
</evidence>
<evidence type="ECO:0000256" key="2">
    <source>
        <dbReference type="ARBA" id="ARBA00023078"/>
    </source>
</evidence>